<feature type="region of interest" description="Disordered" evidence="2">
    <location>
        <begin position="722"/>
        <end position="776"/>
    </location>
</feature>
<evidence type="ECO:0000313" key="3">
    <source>
        <dbReference type="Proteomes" id="UP000515125"/>
    </source>
</evidence>
<feature type="coiled-coil region" evidence="1">
    <location>
        <begin position="838"/>
        <end position="865"/>
    </location>
</feature>
<accession>A0A6P6RSL5</accession>
<feature type="compositionally biased region" description="Basic and acidic residues" evidence="2">
    <location>
        <begin position="737"/>
        <end position="772"/>
    </location>
</feature>
<protein>
    <submittedName>
        <fullName evidence="4">Uncharacterized protein LOC34620453</fullName>
    </submittedName>
</protein>
<feature type="region of interest" description="Disordered" evidence="2">
    <location>
        <begin position="542"/>
        <end position="610"/>
    </location>
</feature>
<feature type="compositionally biased region" description="Basic and acidic residues" evidence="2">
    <location>
        <begin position="449"/>
        <end position="464"/>
    </location>
</feature>
<feature type="compositionally biased region" description="Basic residues" evidence="2">
    <location>
        <begin position="1162"/>
        <end position="1175"/>
    </location>
</feature>
<dbReference type="Proteomes" id="UP000515125">
    <property type="component" value="Unplaced"/>
</dbReference>
<reference evidence="4" key="1">
    <citation type="submission" date="2025-08" db="UniProtKB">
        <authorList>
            <consortium name="RefSeq"/>
        </authorList>
    </citation>
    <scope>IDENTIFICATION</scope>
</reference>
<feature type="compositionally biased region" description="Basic and acidic residues" evidence="2">
    <location>
        <begin position="302"/>
        <end position="311"/>
    </location>
</feature>
<dbReference type="RefSeq" id="XP_026190502.1">
    <property type="nucleotide sequence ID" value="XM_026334717.1"/>
</dbReference>
<feature type="compositionally biased region" description="Basic and acidic residues" evidence="2">
    <location>
        <begin position="629"/>
        <end position="647"/>
    </location>
</feature>
<feature type="compositionally biased region" description="Basic and acidic residues" evidence="2">
    <location>
        <begin position="497"/>
        <end position="517"/>
    </location>
</feature>
<keyword evidence="3" id="KW-1185">Reference proteome</keyword>
<gene>
    <name evidence="4" type="primary">LOC34620453</name>
</gene>
<feature type="compositionally biased region" description="Basic and acidic residues" evidence="2">
    <location>
        <begin position="473"/>
        <end position="483"/>
    </location>
</feature>
<feature type="compositionally biased region" description="Acidic residues" evidence="2">
    <location>
        <begin position="565"/>
        <end position="578"/>
    </location>
</feature>
<feature type="region of interest" description="Disordered" evidence="2">
    <location>
        <begin position="624"/>
        <end position="667"/>
    </location>
</feature>
<keyword evidence="1" id="KW-0175">Coiled coil</keyword>
<feature type="region of interest" description="Disordered" evidence="2">
    <location>
        <begin position="426"/>
        <end position="527"/>
    </location>
</feature>
<evidence type="ECO:0000313" key="4">
    <source>
        <dbReference type="RefSeq" id="XP_026190502.1"/>
    </source>
</evidence>
<name>A0A6P6RSL5_9EIME</name>
<feature type="region of interest" description="Disordered" evidence="2">
    <location>
        <begin position="1101"/>
        <end position="1185"/>
    </location>
</feature>
<sequence>MAIKSPLKRDCPFPVAPTAVTAAPHGGGESTGAVVASRALPTLVFAAGWNPESFLDEKADANAAQSRSSTAATLRQNQDLIGPGSAALLHASHEEPRYSGLLASFDEDMEDLIPSAEAGELPVQHWLHEEQKLSLEVGLGKGEDQYVHELPPSDLSGLQVEKTEPKGETAAGAISIFQWAAVCLREYLKESFGSWDVLLQQSCSSSNQLFPSFFLLNKQRQAALPDQRNRLPLPAQSAFIVYTLLTHLYKVYNQVPRPVQRAVASVAAFLNGKEMLLIPAAVVPMELYIHLAGDALPGLSEARGEAEEAEPRTSASDPTSAKAKKQRELAALLQSFSLRVLDSENPQSPLTAVDRMVLHELASRLLDDLADPLFRFGAAPDYIPPVRLIAEARQMSETVKHLTQQNGQGMVKAFSEIKGIASIQNKEAEVTKPHVEPPPSTRHPAASNHQEKPSESVDSKSLKEEEAEEESEERAAEKEETGRGEGTSSPQGVTTEELAHIKSEDSEVHDGYTEAHRLSNAPEKPLTLGGAARVDAAVATLKPTLENGKKSVQGGTALSKGPSTADDEREEAMEEQEESLQAQVAPRPSTHDGHQASNATEEQKKPLSLGGAMKIAAAVAAFKRRRTTRKGDEAKIKEQGKAVHQTEEEKEEQMTIESRSGQETAHKRHFDEIDETAVEAQEVGQEGKVRSLERAMSTGAHKKLSFRAAATVAAAAAALKRRLKTKNGTPQGQAEKGTNKETINETDETHGDINKKEATAGTEHEMHKEKQLCRGQKPLSPKEQFAAEFESLPPGNSRSSVLKKSAAVLRETEMRERGAAWTDSYHLLLDRIAQTTGNEEFSKSLKDQLLESNKLEAQLLRLSDAYTKEFPTNSKTEAHSVPLSAFIEAKKDRKREKELAHDAAQLLHQIAEQNLMGLRRLALWIECCNTNKDADKINRQEWGFDIAPNASMDKRLVSDKRSVRYMSWALTCRFGLRRTALGRACVKAAICALPTSLACGVLAAHITKGVAVNTSHHFLGELAVSLAGEVHKYGTWCLAIADFSDASICLMQRGFMELLFHDREGILSIPSSALSVSSFVTLLASSAAASSFVHMPLASRDTADTDARPHARSSSVHMHEDSNASTQNDHTQPKTLNEGEAAVGTTREAAEAKKQSSQRNKAATKTKKRKKKKKKQDKEGGNHEAQLSKQIEYALRQQVSLDEVHSYAYLVGGYYLSSAAASLPPPEREKQLDSLTSSFTALEKATSKEDKEKKAGVLAKLAVAAAVVPPHQYIWVLYAGKARKWQCRHKYVLWHGASL</sequence>
<proteinExistence type="predicted"/>
<organism evidence="3 4">
    <name type="scientific">Cyclospora cayetanensis</name>
    <dbReference type="NCBI Taxonomy" id="88456"/>
    <lineage>
        <taxon>Eukaryota</taxon>
        <taxon>Sar</taxon>
        <taxon>Alveolata</taxon>
        <taxon>Apicomplexa</taxon>
        <taxon>Conoidasida</taxon>
        <taxon>Coccidia</taxon>
        <taxon>Eucoccidiorida</taxon>
        <taxon>Eimeriorina</taxon>
        <taxon>Eimeriidae</taxon>
        <taxon>Cyclospora</taxon>
    </lineage>
</organism>
<feature type="compositionally biased region" description="Polar residues" evidence="2">
    <location>
        <begin position="1123"/>
        <end position="1135"/>
    </location>
</feature>
<dbReference type="GeneID" id="34620453"/>
<dbReference type="OrthoDB" id="349226at2759"/>
<feature type="compositionally biased region" description="Basic and acidic residues" evidence="2">
    <location>
        <begin position="426"/>
        <end position="435"/>
    </location>
</feature>
<evidence type="ECO:0000256" key="1">
    <source>
        <dbReference type="SAM" id="Coils"/>
    </source>
</evidence>
<feature type="region of interest" description="Disordered" evidence="2">
    <location>
        <begin position="302"/>
        <end position="324"/>
    </location>
</feature>
<evidence type="ECO:0000256" key="2">
    <source>
        <dbReference type="SAM" id="MobiDB-lite"/>
    </source>
</evidence>